<keyword evidence="1" id="KW-0677">Repeat</keyword>
<dbReference type="PANTHER" id="PTHR11738:SF192">
    <property type="entry name" value="KILLER CELL IMMUNOGLOBULIN-LIKE RECEPTOR-LIKE PROTEIN KIR3DX1-RELATED"/>
    <property type="match status" value="1"/>
</dbReference>
<dbReference type="InterPro" id="IPR036179">
    <property type="entry name" value="Ig-like_dom_sf"/>
</dbReference>
<evidence type="ECO:0008006" key="7">
    <source>
        <dbReference type="Google" id="ProtNLM"/>
    </source>
</evidence>
<dbReference type="InterPro" id="IPR013783">
    <property type="entry name" value="Ig-like_fold"/>
</dbReference>
<dbReference type="Proteomes" id="UP000326458">
    <property type="component" value="Unassembled WGS sequence"/>
</dbReference>
<protein>
    <recommendedName>
        <fullName evidence="7">Immunoglobulin domain-containing protein</fullName>
    </recommendedName>
</protein>
<dbReference type="SUPFAM" id="SSF48726">
    <property type="entry name" value="Immunoglobulin"/>
    <property type="match status" value="1"/>
</dbReference>
<comment type="caution">
    <text evidence="5">The sequence shown here is derived from an EMBL/GenBank/DDBJ whole genome shotgun (WGS) entry which is preliminary data.</text>
</comment>
<evidence type="ECO:0000256" key="4">
    <source>
        <dbReference type="ARBA" id="ARBA00023319"/>
    </source>
</evidence>
<feature type="non-terminal residue" evidence="5">
    <location>
        <position position="1"/>
    </location>
</feature>
<proteinExistence type="predicted"/>
<dbReference type="EMBL" id="VCEA01000076">
    <property type="protein sequence ID" value="KAB0340698.1"/>
    <property type="molecule type" value="Genomic_DNA"/>
</dbReference>
<reference evidence="5 6" key="1">
    <citation type="submission" date="2019-06" db="EMBL/GenBank/DDBJ databases">
        <title>Discovery of a novel chromosome fission-fusion reversal in muntjac.</title>
        <authorList>
            <person name="Mudd A.B."/>
            <person name="Bredeson J.V."/>
            <person name="Baum R."/>
            <person name="Hockemeyer D."/>
            <person name="Rokhsar D.S."/>
        </authorList>
    </citation>
    <scope>NUCLEOTIDE SEQUENCE [LARGE SCALE GENOMIC DNA]</scope>
    <source>
        <strain evidence="5">UTSW_UCB_Mm</strain>
        <tissue evidence="5">Fibroblast cell line</tissue>
    </source>
</reference>
<dbReference type="AlphaFoldDB" id="A0A5N3UVC2"/>
<dbReference type="GO" id="GO:0002764">
    <property type="term" value="P:immune response-regulating signaling pathway"/>
    <property type="evidence" value="ECO:0007669"/>
    <property type="project" value="TreeGrafter"/>
</dbReference>
<sequence length="270" mass="29428">SRDPGAGFPPSCQSSLPLSGVLWYQTPLQPDPWLLCTLDQGLPSRSVQETLSHRPGGAVVSSELAFDQFHLLREGENLGRLLDGGRGPRGALPAEFPLGPGTPAHSGAYRCYGSFTRSPYRWSDPSDPLLLSVAESTTSTCPSTMNPHTTEEAKLPQGHSSQLHLLLRLSIAFIYTSIFLTVLPNCHWCSTQIHKSEGGKDNIAIMEGEAKEDRAVNSEDSPAEDVIYTPLDHGTLSERLFIPTPLSPMHLSADPSIYEEFDVNQDHAEP</sequence>
<evidence type="ECO:0000313" key="5">
    <source>
        <dbReference type="EMBL" id="KAB0340698.1"/>
    </source>
</evidence>
<dbReference type="GO" id="GO:0005886">
    <property type="term" value="C:plasma membrane"/>
    <property type="evidence" value="ECO:0007669"/>
    <property type="project" value="TreeGrafter"/>
</dbReference>
<evidence type="ECO:0000256" key="3">
    <source>
        <dbReference type="ARBA" id="ARBA00023180"/>
    </source>
</evidence>
<evidence type="ECO:0000313" key="6">
    <source>
        <dbReference type="Proteomes" id="UP000326458"/>
    </source>
</evidence>
<dbReference type="FunFam" id="2.60.40.10:FF:000033">
    <property type="entry name" value="Killer cell immunoglobulin-like receptor"/>
    <property type="match status" value="1"/>
</dbReference>
<evidence type="ECO:0000256" key="1">
    <source>
        <dbReference type="ARBA" id="ARBA00022737"/>
    </source>
</evidence>
<dbReference type="Gene3D" id="2.60.40.10">
    <property type="entry name" value="Immunoglobulins"/>
    <property type="match status" value="1"/>
</dbReference>
<keyword evidence="2" id="KW-1015">Disulfide bond</keyword>
<accession>A0A5N3UVC2</accession>
<keyword evidence="6" id="KW-1185">Reference proteome</keyword>
<dbReference type="InterPro" id="IPR050412">
    <property type="entry name" value="Ig-like_Receptors_ImmuneReg"/>
</dbReference>
<organism evidence="5 6">
    <name type="scientific">Muntiacus muntjak</name>
    <name type="common">Barking deer</name>
    <name type="synonym">Indian muntjac</name>
    <dbReference type="NCBI Taxonomy" id="9888"/>
    <lineage>
        <taxon>Eukaryota</taxon>
        <taxon>Metazoa</taxon>
        <taxon>Chordata</taxon>
        <taxon>Craniata</taxon>
        <taxon>Vertebrata</taxon>
        <taxon>Euteleostomi</taxon>
        <taxon>Mammalia</taxon>
        <taxon>Eutheria</taxon>
        <taxon>Laurasiatheria</taxon>
        <taxon>Artiodactyla</taxon>
        <taxon>Ruminantia</taxon>
        <taxon>Pecora</taxon>
        <taxon>Cervidae</taxon>
        <taxon>Muntiacinae</taxon>
        <taxon>Muntiacus</taxon>
    </lineage>
</organism>
<gene>
    <name evidence="5" type="ORF">FD754_022903</name>
</gene>
<keyword evidence="3" id="KW-0325">Glycoprotein</keyword>
<keyword evidence="4" id="KW-0393">Immunoglobulin domain</keyword>
<evidence type="ECO:0000256" key="2">
    <source>
        <dbReference type="ARBA" id="ARBA00023157"/>
    </source>
</evidence>
<name>A0A5N3UVC2_MUNMU</name>
<dbReference type="PANTHER" id="PTHR11738">
    <property type="entry name" value="MHC CLASS I NK CELL RECEPTOR"/>
    <property type="match status" value="1"/>
</dbReference>